<accession>A0A9Q1IM83</accession>
<dbReference type="EMBL" id="JAINUF010000012">
    <property type="protein sequence ID" value="KAJ8344848.1"/>
    <property type="molecule type" value="Genomic_DNA"/>
</dbReference>
<proteinExistence type="predicted"/>
<evidence type="ECO:0000313" key="2">
    <source>
        <dbReference type="Proteomes" id="UP001152622"/>
    </source>
</evidence>
<comment type="caution">
    <text evidence="1">The sequence shown here is derived from an EMBL/GenBank/DDBJ whole genome shotgun (WGS) entry which is preliminary data.</text>
</comment>
<name>A0A9Q1IM83_SYNKA</name>
<evidence type="ECO:0000313" key="1">
    <source>
        <dbReference type="EMBL" id="KAJ8344848.1"/>
    </source>
</evidence>
<organism evidence="1 2">
    <name type="scientific">Synaphobranchus kaupii</name>
    <name type="common">Kaup's arrowtooth eel</name>
    <dbReference type="NCBI Taxonomy" id="118154"/>
    <lineage>
        <taxon>Eukaryota</taxon>
        <taxon>Metazoa</taxon>
        <taxon>Chordata</taxon>
        <taxon>Craniata</taxon>
        <taxon>Vertebrata</taxon>
        <taxon>Euteleostomi</taxon>
        <taxon>Actinopterygii</taxon>
        <taxon>Neopterygii</taxon>
        <taxon>Teleostei</taxon>
        <taxon>Anguilliformes</taxon>
        <taxon>Synaphobranchidae</taxon>
        <taxon>Synaphobranchus</taxon>
    </lineage>
</organism>
<protein>
    <submittedName>
        <fullName evidence="1">Uncharacterized protein</fullName>
    </submittedName>
</protein>
<gene>
    <name evidence="1" type="ORF">SKAU_G00290410</name>
</gene>
<sequence>MARSRYRCVFGTALYDREITEESPTELSHPPSDSPPNPIIKDLSQVLRMDFQTSSYTLASRMLQGNWQPHKMTGADSAVLQNPALASRGHHTLLPVDRTDAGLDCQCHTAPSKVVPLPVCDNRASLLAPAQIELIGRGCAPRLPTPLATTHLLDLQLFS</sequence>
<dbReference type="AlphaFoldDB" id="A0A9Q1IM83"/>
<keyword evidence="2" id="KW-1185">Reference proteome</keyword>
<reference evidence="1" key="1">
    <citation type="journal article" date="2023" name="Science">
        <title>Genome structures resolve the early diversification of teleost fishes.</title>
        <authorList>
            <person name="Parey E."/>
            <person name="Louis A."/>
            <person name="Montfort J."/>
            <person name="Bouchez O."/>
            <person name="Roques C."/>
            <person name="Iampietro C."/>
            <person name="Lluch J."/>
            <person name="Castinel A."/>
            <person name="Donnadieu C."/>
            <person name="Desvignes T."/>
            <person name="Floi Bucao C."/>
            <person name="Jouanno E."/>
            <person name="Wen M."/>
            <person name="Mejri S."/>
            <person name="Dirks R."/>
            <person name="Jansen H."/>
            <person name="Henkel C."/>
            <person name="Chen W.J."/>
            <person name="Zahm M."/>
            <person name="Cabau C."/>
            <person name="Klopp C."/>
            <person name="Thompson A.W."/>
            <person name="Robinson-Rechavi M."/>
            <person name="Braasch I."/>
            <person name="Lecointre G."/>
            <person name="Bobe J."/>
            <person name="Postlethwait J.H."/>
            <person name="Berthelot C."/>
            <person name="Roest Crollius H."/>
            <person name="Guiguen Y."/>
        </authorList>
    </citation>
    <scope>NUCLEOTIDE SEQUENCE</scope>
    <source>
        <strain evidence="1">WJC10195</strain>
    </source>
</reference>
<dbReference type="Proteomes" id="UP001152622">
    <property type="component" value="Chromosome 12"/>
</dbReference>